<evidence type="ECO:0000313" key="1">
    <source>
        <dbReference type="EMBL" id="GBQ74092.1"/>
    </source>
</evidence>
<comment type="caution">
    <text evidence="1">The sequence shown here is derived from an EMBL/GenBank/DDBJ whole genome shotgun (WGS) entry which is preliminary data.</text>
</comment>
<protein>
    <submittedName>
        <fullName evidence="1">Uncharacterized protein</fullName>
    </submittedName>
</protein>
<sequence>MSEPVPFQPVLRRLSDAVINRIAAGEVIDAEISQKGCTSG</sequence>
<dbReference type="EMBL" id="BAQJ01000187">
    <property type="protein sequence ID" value="GBQ74092.1"/>
    <property type="molecule type" value="Genomic_DNA"/>
</dbReference>
<reference evidence="1" key="1">
    <citation type="submission" date="2013-04" db="EMBL/GenBank/DDBJ databases">
        <title>The genome sequencing project of 58 acetic acid bacteria.</title>
        <authorList>
            <person name="Okamoto-Kainuma A."/>
            <person name="Ishikawa M."/>
            <person name="Umino S."/>
            <person name="Koizumi Y."/>
            <person name="Shiwa Y."/>
            <person name="Yoshikawa H."/>
            <person name="Matsutani M."/>
            <person name="Matsushita K."/>
        </authorList>
    </citation>
    <scope>NUCLEOTIDE SEQUENCE</scope>
    <source>
        <strain evidence="1">NRIC 0521</strain>
    </source>
</reference>
<name>A0ABQ0PKI9_9PROT</name>
<dbReference type="Proteomes" id="UP001061452">
    <property type="component" value="Unassembled WGS sequence"/>
</dbReference>
<accession>A0ABQ0PKI9</accession>
<organism evidence="1 2">
    <name type="scientific">Komagataeibacter intermedius NRIC 0521</name>
    <dbReference type="NCBI Taxonomy" id="1307934"/>
    <lineage>
        <taxon>Bacteria</taxon>
        <taxon>Pseudomonadati</taxon>
        <taxon>Pseudomonadota</taxon>
        <taxon>Alphaproteobacteria</taxon>
        <taxon>Acetobacterales</taxon>
        <taxon>Acetobacteraceae</taxon>
        <taxon>Komagataeibacter</taxon>
    </lineage>
</organism>
<keyword evidence="2" id="KW-1185">Reference proteome</keyword>
<evidence type="ECO:0000313" key="2">
    <source>
        <dbReference type="Proteomes" id="UP001061452"/>
    </source>
</evidence>
<dbReference type="RefSeq" id="WP_258373650.1">
    <property type="nucleotide sequence ID" value="NZ_BAQJ01000187.1"/>
</dbReference>
<proteinExistence type="predicted"/>
<gene>
    <name evidence="1" type="ORF">AA0521_2465</name>
</gene>